<evidence type="ECO:0000259" key="11">
    <source>
        <dbReference type="PROSITE" id="PS51844"/>
    </source>
</evidence>
<keyword evidence="2 7" id="KW-0067">ATP-binding</keyword>
<dbReference type="Pfam" id="PF02736">
    <property type="entry name" value="Myosin_N"/>
    <property type="match status" value="1"/>
</dbReference>
<dbReference type="CDD" id="cd00124">
    <property type="entry name" value="MYSc"/>
    <property type="match status" value="1"/>
</dbReference>
<dbReference type="EMBL" id="VLTM01000081">
    <property type="protein sequence ID" value="KAA0156546.1"/>
    <property type="molecule type" value="Genomic_DNA"/>
</dbReference>
<feature type="region of interest" description="Disordered" evidence="9">
    <location>
        <begin position="1682"/>
        <end position="1899"/>
    </location>
</feature>
<feature type="binding site" evidence="7">
    <location>
        <begin position="204"/>
        <end position="211"/>
    </location>
    <ligand>
        <name>ATP</name>
        <dbReference type="ChEBI" id="CHEBI:30616"/>
    </ligand>
</feature>
<evidence type="ECO:0000256" key="7">
    <source>
        <dbReference type="PROSITE-ProRule" id="PRU00782"/>
    </source>
</evidence>
<feature type="region of interest" description="Disordered" evidence="9">
    <location>
        <begin position="784"/>
        <end position="807"/>
    </location>
</feature>
<feature type="compositionally biased region" description="Gly residues" evidence="9">
    <location>
        <begin position="911"/>
        <end position="953"/>
    </location>
</feature>
<feature type="compositionally biased region" description="Gly residues" evidence="9">
    <location>
        <begin position="1878"/>
        <end position="1887"/>
    </location>
</feature>
<feature type="compositionally biased region" description="Gly residues" evidence="9">
    <location>
        <begin position="178"/>
        <end position="187"/>
    </location>
</feature>
<evidence type="ECO:0000256" key="2">
    <source>
        <dbReference type="ARBA" id="ARBA00022840"/>
    </source>
</evidence>
<feature type="compositionally biased region" description="Low complexity" evidence="9">
    <location>
        <begin position="1813"/>
        <end position="1845"/>
    </location>
</feature>
<comment type="similarity">
    <text evidence="7">Belongs to the TRAFAC class myosin-kinesin ATPase superfamily. Myosin family.</text>
</comment>
<dbReference type="InterPro" id="IPR027417">
    <property type="entry name" value="P-loop_NTPase"/>
</dbReference>
<dbReference type="InterPro" id="IPR001609">
    <property type="entry name" value="Myosin_head_motor_dom-like"/>
</dbReference>
<keyword evidence="3 8" id="KW-0175">Coiled coil</keyword>
<dbReference type="Gene3D" id="6.20.240.20">
    <property type="match status" value="1"/>
</dbReference>
<feature type="compositionally biased region" description="Acidic residues" evidence="9">
    <location>
        <begin position="1797"/>
        <end position="1810"/>
    </location>
</feature>
<feature type="domain" description="Myosin N-terminal SH3-like" evidence="11">
    <location>
        <begin position="6"/>
        <end position="56"/>
    </location>
</feature>
<evidence type="ECO:0000256" key="5">
    <source>
        <dbReference type="ARBA" id="ARBA00023175"/>
    </source>
</evidence>
<feature type="coiled-coil region" evidence="8">
    <location>
        <begin position="1422"/>
        <end position="1553"/>
    </location>
</feature>
<evidence type="ECO:0000256" key="1">
    <source>
        <dbReference type="ARBA" id="ARBA00022741"/>
    </source>
</evidence>
<dbReference type="GO" id="GO:0016459">
    <property type="term" value="C:myosin complex"/>
    <property type="evidence" value="ECO:0007669"/>
    <property type="project" value="UniProtKB-KW"/>
</dbReference>
<dbReference type="Proteomes" id="UP000325113">
    <property type="component" value="Unassembled WGS sequence"/>
</dbReference>
<dbReference type="PROSITE" id="PS51844">
    <property type="entry name" value="SH3_LIKE"/>
    <property type="match status" value="1"/>
</dbReference>
<dbReference type="GO" id="GO:0051015">
    <property type="term" value="F:actin filament binding"/>
    <property type="evidence" value="ECO:0007669"/>
    <property type="project" value="TreeGrafter"/>
</dbReference>
<accession>A0A5A8CU05</accession>
<keyword evidence="1 7" id="KW-0547">Nucleotide-binding</keyword>
<feature type="compositionally biased region" description="Basic and acidic residues" evidence="9">
    <location>
        <begin position="966"/>
        <end position="976"/>
    </location>
</feature>
<keyword evidence="4 7" id="KW-0518">Myosin</keyword>
<comment type="caution">
    <text evidence="12">The sequence shown here is derived from an EMBL/GenBank/DDBJ whole genome shotgun (WGS) entry which is preliminary data.</text>
</comment>
<dbReference type="PRINTS" id="PR00193">
    <property type="entry name" value="MYOSINHEAVY"/>
</dbReference>
<evidence type="ECO:0000256" key="8">
    <source>
        <dbReference type="SAM" id="Coils"/>
    </source>
</evidence>
<dbReference type="SMART" id="SM00242">
    <property type="entry name" value="MYSc"/>
    <property type="match status" value="1"/>
</dbReference>
<dbReference type="GO" id="GO:0000146">
    <property type="term" value="F:microfilament motor activity"/>
    <property type="evidence" value="ECO:0007669"/>
    <property type="project" value="TreeGrafter"/>
</dbReference>
<organism evidence="12 13">
    <name type="scientific">Cafeteria roenbergensis</name>
    <name type="common">Marine flagellate</name>
    <dbReference type="NCBI Taxonomy" id="33653"/>
    <lineage>
        <taxon>Eukaryota</taxon>
        <taxon>Sar</taxon>
        <taxon>Stramenopiles</taxon>
        <taxon>Bigyra</taxon>
        <taxon>Opalozoa</taxon>
        <taxon>Bicosoecida</taxon>
        <taxon>Cafeteriaceae</taxon>
        <taxon>Cafeteria</taxon>
    </lineage>
</organism>
<dbReference type="GO" id="GO:0016020">
    <property type="term" value="C:membrane"/>
    <property type="evidence" value="ECO:0007669"/>
    <property type="project" value="TreeGrafter"/>
</dbReference>
<keyword evidence="5 7" id="KW-0505">Motor protein</keyword>
<dbReference type="Gene3D" id="1.20.120.720">
    <property type="entry name" value="Myosin VI head, motor domain, U50 subdomain"/>
    <property type="match status" value="1"/>
</dbReference>
<feature type="region of interest" description="Disordered" evidence="9">
    <location>
        <begin position="911"/>
        <end position="976"/>
    </location>
</feature>
<dbReference type="Pfam" id="PF00063">
    <property type="entry name" value="Myosin_head"/>
    <property type="match status" value="2"/>
</dbReference>
<evidence type="ECO:0008006" key="14">
    <source>
        <dbReference type="Google" id="ProtNLM"/>
    </source>
</evidence>
<proteinExistence type="inferred from homology"/>
<feature type="compositionally biased region" description="Acidic residues" evidence="9">
    <location>
        <begin position="954"/>
        <end position="965"/>
    </location>
</feature>
<evidence type="ECO:0000256" key="6">
    <source>
        <dbReference type="ARBA" id="ARBA00023203"/>
    </source>
</evidence>
<dbReference type="InterPro" id="IPR004009">
    <property type="entry name" value="SH3_Myosin"/>
</dbReference>
<feature type="coiled-coil region" evidence="8">
    <location>
        <begin position="1298"/>
        <end position="1353"/>
    </location>
</feature>
<feature type="region of interest" description="Actin-binding" evidence="7">
    <location>
        <begin position="815"/>
        <end position="837"/>
    </location>
</feature>
<dbReference type="GO" id="GO:0005524">
    <property type="term" value="F:ATP binding"/>
    <property type="evidence" value="ECO:0007669"/>
    <property type="project" value="UniProtKB-UniRule"/>
</dbReference>
<feature type="compositionally biased region" description="Basic and acidic residues" evidence="9">
    <location>
        <begin position="1860"/>
        <end position="1869"/>
    </location>
</feature>
<evidence type="ECO:0000256" key="3">
    <source>
        <dbReference type="ARBA" id="ARBA00023054"/>
    </source>
</evidence>
<reference evidence="12 13" key="1">
    <citation type="submission" date="2019-07" db="EMBL/GenBank/DDBJ databases">
        <title>Genomes of Cafeteria roenbergensis.</title>
        <authorList>
            <person name="Fischer M.G."/>
            <person name="Hackl T."/>
            <person name="Roman M."/>
        </authorList>
    </citation>
    <scope>NUCLEOTIDE SEQUENCE [LARGE SCALE GENOMIC DNA]</scope>
    <source>
        <strain evidence="12 13">Cflag</strain>
    </source>
</reference>
<name>A0A5A8CU05_CAFRO</name>
<feature type="domain" description="Myosin motor" evidence="10">
    <location>
        <begin position="64"/>
        <end position="1022"/>
    </location>
</feature>
<dbReference type="InterPro" id="IPR036961">
    <property type="entry name" value="Kinesin_motor_dom_sf"/>
</dbReference>
<protein>
    <recommendedName>
        <fullName evidence="14">Myosin motor domain-containing protein</fullName>
    </recommendedName>
</protein>
<dbReference type="Gene3D" id="1.20.5.190">
    <property type="match status" value="1"/>
</dbReference>
<dbReference type="SMART" id="SM00015">
    <property type="entry name" value="IQ"/>
    <property type="match status" value="5"/>
</dbReference>
<dbReference type="SUPFAM" id="SSF52540">
    <property type="entry name" value="P-loop containing nucleoside triphosphate hydrolases"/>
    <property type="match status" value="1"/>
</dbReference>
<dbReference type="Gene3D" id="1.20.58.530">
    <property type="match status" value="1"/>
</dbReference>
<feature type="region of interest" description="Disordered" evidence="9">
    <location>
        <begin position="1370"/>
        <end position="1414"/>
    </location>
</feature>
<dbReference type="PANTHER" id="PTHR13140:SF845">
    <property type="entry name" value="MYOSIN-LIKE PROTEIN"/>
    <property type="match status" value="1"/>
</dbReference>
<dbReference type="PROSITE" id="PS51456">
    <property type="entry name" value="MYOSIN_MOTOR"/>
    <property type="match status" value="1"/>
</dbReference>
<dbReference type="PROSITE" id="PS50096">
    <property type="entry name" value="IQ"/>
    <property type="match status" value="4"/>
</dbReference>
<feature type="region of interest" description="Disordered" evidence="9">
    <location>
        <begin position="162"/>
        <end position="191"/>
    </location>
</feature>
<gene>
    <name evidence="12" type="ORF">FNF31_05899</name>
</gene>
<evidence type="ECO:0000256" key="9">
    <source>
        <dbReference type="SAM" id="MobiDB-lite"/>
    </source>
</evidence>
<dbReference type="PANTHER" id="PTHR13140">
    <property type="entry name" value="MYOSIN"/>
    <property type="match status" value="1"/>
</dbReference>
<feature type="compositionally biased region" description="Basic residues" evidence="9">
    <location>
        <begin position="1846"/>
        <end position="1859"/>
    </location>
</feature>
<evidence type="ECO:0000259" key="10">
    <source>
        <dbReference type="PROSITE" id="PS51456"/>
    </source>
</evidence>
<evidence type="ECO:0000313" key="13">
    <source>
        <dbReference type="Proteomes" id="UP000325113"/>
    </source>
</evidence>
<keyword evidence="6 7" id="KW-0009">Actin-binding</keyword>
<feature type="region of interest" description="Disordered" evidence="9">
    <location>
        <begin position="272"/>
        <end position="296"/>
    </location>
</feature>
<dbReference type="Gene3D" id="3.40.850.10">
    <property type="entry name" value="Kinesin motor domain"/>
    <property type="match status" value="2"/>
</dbReference>
<evidence type="ECO:0000256" key="4">
    <source>
        <dbReference type="ARBA" id="ARBA00023123"/>
    </source>
</evidence>
<feature type="coiled-coil region" evidence="8">
    <location>
        <begin position="753"/>
        <end position="780"/>
    </location>
</feature>
<dbReference type="GO" id="GO:0007015">
    <property type="term" value="P:actin filament organization"/>
    <property type="evidence" value="ECO:0007669"/>
    <property type="project" value="TreeGrafter"/>
</dbReference>
<dbReference type="GO" id="GO:0005737">
    <property type="term" value="C:cytoplasm"/>
    <property type="evidence" value="ECO:0007669"/>
    <property type="project" value="TreeGrafter"/>
</dbReference>
<feature type="compositionally biased region" description="Gly residues" evidence="9">
    <location>
        <begin position="1780"/>
        <end position="1795"/>
    </location>
</feature>
<feature type="compositionally biased region" description="Low complexity" evidence="9">
    <location>
        <begin position="1386"/>
        <end position="1414"/>
    </location>
</feature>
<feature type="compositionally biased region" description="Low complexity" evidence="9">
    <location>
        <begin position="1916"/>
        <end position="1925"/>
    </location>
</feature>
<evidence type="ECO:0000313" key="12">
    <source>
        <dbReference type="EMBL" id="KAA0156546.1"/>
    </source>
</evidence>
<sequence length="1941" mass="198613">MDAALDAGSAVWVRDPDAVWAAATVREAAEGGKTTVALADGSDRVVGADDMLPREDTDGEGGAATVDDLTNLTHLHEAAILDSLSERFTRDVIYTATGPVLIAVNPFQRLPLYDEAAIDSYHQQGLLRAAGIGGDSLAPLPPHVFATADGAFRCMMEDAGGSAAQTPLEKRPAPDGAGSNGGAGGSLGLAAAPSSRNQTVLVSGESGAGKTETTKLVLRYLSALGRPKHRSRHSIGAARPHLGSAHRSAASAAAHDAASAADAAASAADASAASPHGAAGGAEGSPPASPTRAGAARVASVERAVLQSNPVLEALGNARTTRNFNSSRFGKFIVMLFAEDGILRGAGIETYLLEKVRITHQGPGERGYHVFYQMHAGLPAELRAELGLRGVETHSILREGGPEALEGMDDVSDFAETVAAMHTVGVGGAEQSWLWRALAGILHLGDVRFEAAGSAEGSAVSSDTRDAAARAAALLGFDRPVTDADAAAEGDDVCAASPDGGSATCDGIAALQGALTGKAIQVAGDSIRTNFSPAQAQSAAESLIKVIYSLIFDWLVRRVNVRVRPSHRATDSFIGILDIFGFETFKTNSFEQLCINYTNETLQQHFNAFMFRLEREEYESEGIDWTGVEFADNQDVLDLIEGRRPAGILALVDEQCRLRPKAAKAGDTRTEEQKSQELADKLCSKLHDALAGSGGGSNPRFPTGPKLRRDACFTVQHYAGEVTYRCFGIVEKNADEVHDEATTLARTCGNALVRQAFRQAEQAEKDAAAAAEAAAEAEAAAKAAAGGGGGGGRARRKTASAASKETVGSKFRRQLKELMGVIRLTTPHYIRCIKPNSLQAPSIIERPSVVAQLRCGGVLEAVRVARLGFPVRVTHAKFVAEYAPLAAKPGEAGPAELRKAVVAALRGGAAGPTGSAQGGASGSAGAGGAASGAGAAGAAGAPGRGGGGGGGGGDADDDEDVDEDDAASRAETARNDDLKRSAESLIRSMTDEVCPASGSFQIGRTKVFFKKEAFAQLRRSLAAAQGQKAVAVQAAWRGVIARREAAARRRMVVQAQAAWRGFVARRVVVALRRRLAATAVQTASRRFLALRRFRATRQVALSLQTRFRGGVARRAATQLRRDRAATRLAAWVRGSRVRATQRRSARAALVIQCATRQAAARRQLATLRKQAREVGNLKETNIALAKRCRFLDEKLQTLAALLAAELGAKQLVWEQDASGGATATGAASAPAAGAGVDEGSAGAAGADADAKAASDAAMAAPSGFALVFQDEAASAGASAGDETAGAPASGACKSADVVAHLRDEKSLLRRRAQAAEEEAAALARRAEAAEAALASAKQEADAATAAAAAATAKAEAAAATAAAATAAAGPAAASTPGPNAGPPSESPGATATATDASTDGTAAPAGEAASAGDGSAATSAELAALAAEAERLRVALDAATARADEAEEAAASAKRALKRVEGDSHAAASSASSIAAAWQSRANAAEAKLEELKAAQRAAAADEAGAGGLAVARAGRFQLEREQARTRKAELEAQKALRQLTKTEALLTEAKRAATAELRAKTDIAHQHAALQKQFHEVQASLKETYEEEQARLTSALERRTAELEKLRGGRVARESAAERRAAAAEAEAERLAAELSAAQKQLVSLKDDLDSQTKQREADSATKRLLLRLADEANAKAVTAERRARRWAAQAQAQAGPGTAKPPARRGAGAGAEGDSDGDSDEVSRDGSGAAVRGSMAVSPLDATARGRGRERGRGGSSASIVPSGGGSSSAFASPLVPGVGGSAGATAGRGRGGGDGDDIGDGDEDEDRYGDAGALAGRSGGASHSRQVRSVSSESTGSSGVTRAAKRAAQRARRRERKLAEEEAAARRRERLSRAEGGGSSGGAAGKKDSGGAPKSMMSSMLAMAMGMMASPLAAPAGSAAPSGAGGKPGRGAAPNRDA</sequence>
<feature type="region of interest" description="Disordered" evidence="9">
    <location>
        <begin position="1916"/>
        <end position="1941"/>
    </location>
</feature>
<dbReference type="InterPro" id="IPR000048">
    <property type="entry name" value="IQ_motif_EF-hand-BS"/>
</dbReference>